<evidence type="ECO:0000256" key="2">
    <source>
        <dbReference type="SAM" id="SignalP"/>
    </source>
</evidence>
<name>A0AAE3NVH8_9RHOB</name>
<evidence type="ECO:0000313" key="3">
    <source>
        <dbReference type="EMBL" id="MDF0601397.1"/>
    </source>
</evidence>
<keyword evidence="4" id="KW-1185">Reference proteome</keyword>
<feature type="chain" id="PRO_5042187360" evidence="2">
    <location>
        <begin position="22"/>
        <end position="134"/>
    </location>
</feature>
<dbReference type="Gene3D" id="3.10.450.160">
    <property type="entry name" value="inner membrane protein cigr"/>
    <property type="match status" value="1"/>
</dbReference>
<organism evidence="3 4">
    <name type="scientific">Psychromarinibacter sediminicola</name>
    <dbReference type="NCBI Taxonomy" id="3033385"/>
    <lineage>
        <taxon>Bacteria</taxon>
        <taxon>Pseudomonadati</taxon>
        <taxon>Pseudomonadota</taxon>
        <taxon>Alphaproteobacteria</taxon>
        <taxon>Rhodobacterales</taxon>
        <taxon>Paracoccaceae</taxon>
        <taxon>Psychromarinibacter</taxon>
    </lineage>
</organism>
<keyword evidence="2" id="KW-0732">Signal</keyword>
<comment type="caution">
    <text evidence="3">The sequence shown here is derived from an EMBL/GenBank/DDBJ whole genome shotgun (WGS) entry which is preliminary data.</text>
</comment>
<dbReference type="RefSeq" id="WP_275567537.1">
    <property type="nucleotide sequence ID" value="NZ_JARGYC010000027.1"/>
</dbReference>
<reference evidence="3" key="1">
    <citation type="submission" date="2023-03" db="EMBL/GenBank/DDBJ databases">
        <title>Multiphase analysis and comparison of six strains from genera Psychromarinibacter, Lutimaribacter, and Maritimibacter, including a novel species: Psychromarinibacter sediminicola sp. nov.</title>
        <authorList>
            <person name="Wang Y.-H."/>
            <person name="Ye M.-Q."/>
            <person name="Du Z.-J."/>
        </authorList>
    </citation>
    <scope>NUCLEOTIDE SEQUENCE</scope>
    <source>
        <strain evidence="3">C21-152</strain>
    </source>
</reference>
<protein>
    <submittedName>
        <fullName evidence="3">Excinuclease ABC subunit A</fullName>
    </submittedName>
</protein>
<dbReference type="EMBL" id="JARGYC010000027">
    <property type="protein sequence ID" value="MDF0601397.1"/>
    <property type="molecule type" value="Genomic_DNA"/>
</dbReference>
<accession>A0AAE3NVH8</accession>
<evidence type="ECO:0000256" key="1">
    <source>
        <dbReference type="SAM" id="MobiDB-lite"/>
    </source>
</evidence>
<feature type="region of interest" description="Disordered" evidence="1">
    <location>
        <begin position="23"/>
        <end position="73"/>
    </location>
</feature>
<dbReference type="AlphaFoldDB" id="A0AAE3NVH8"/>
<dbReference type="Proteomes" id="UP001220964">
    <property type="component" value="Unassembled WGS sequence"/>
</dbReference>
<sequence length="134" mass="14154">MSRTTILIAAALAATATLAQAQGNGHGRGGPGAVAAQGCPPGLAKKNPPCVPPGLAKKAPSAAPDTGDWSDRDHVRVYAPGDRIHGDDVIVQDPAYYGLDPYYDYYRVGDRFYRVDEDTREVIAFVGALADLLD</sequence>
<feature type="signal peptide" evidence="2">
    <location>
        <begin position="1"/>
        <end position="21"/>
    </location>
</feature>
<proteinExistence type="predicted"/>
<gene>
    <name evidence="3" type="ORF">P1J78_11695</name>
</gene>
<evidence type="ECO:0000313" key="4">
    <source>
        <dbReference type="Proteomes" id="UP001220964"/>
    </source>
</evidence>